<keyword evidence="4" id="KW-1185">Reference proteome</keyword>
<sequence length="196" mass="21784">MYHRASPPDRGAPMSHCPSLPRLFAIGLLAVSAHAFAQSTFTPTVTPYDEVSRLTRAGQYEQAIERAQRYLQTNARDPQMRFLVGVAQNQKGDVAAAQETYAQLTQEFPELPEPYNNLAVIHAAAGRYDEARTALEGAIRANPQYAVAHENLGDVYARLAQRAWQRAQQIDAGNRRLEPKLKAVQGIFDMPANPNR</sequence>
<dbReference type="PROSITE" id="PS50005">
    <property type="entry name" value="TPR"/>
    <property type="match status" value="1"/>
</dbReference>
<accession>A0A6G8IEE0</accession>
<name>A0A6G8IEE0_9BURK</name>
<dbReference type="AlphaFoldDB" id="A0A6G8IEE0"/>
<dbReference type="InterPro" id="IPR011990">
    <property type="entry name" value="TPR-like_helical_dom_sf"/>
</dbReference>
<evidence type="ECO:0000313" key="4">
    <source>
        <dbReference type="Proteomes" id="UP000503162"/>
    </source>
</evidence>
<reference evidence="3 4" key="1">
    <citation type="submission" date="2020-03" db="EMBL/GenBank/DDBJ databases">
        <title>Hydrogenophaga sp. nov. isolated from cyanobacterial mat.</title>
        <authorList>
            <person name="Thorat V."/>
            <person name="Kirdat K."/>
            <person name="Tiwarekar B."/>
            <person name="Costa E.D."/>
            <person name="Yadav A."/>
        </authorList>
    </citation>
    <scope>NUCLEOTIDE SEQUENCE [LARGE SCALE GENOMIC DNA]</scope>
    <source>
        <strain evidence="3 4">BA0156</strain>
    </source>
</reference>
<dbReference type="Gene3D" id="1.25.40.10">
    <property type="entry name" value="Tetratricopeptide repeat domain"/>
    <property type="match status" value="1"/>
</dbReference>
<dbReference type="KEGG" id="hcz:G9Q37_04450"/>
<dbReference type="Pfam" id="PF14559">
    <property type="entry name" value="TPR_19"/>
    <property type="match status" value="1"/>
</dbReference>
<keyword evidence="2" id="KW-0732">Signal</keyword>
<gene>
    <name evidence="3" type="ORF">G9Q37_04450</name>
</gene>
<dbReference type="Proteomes" id="UP000503162">
    <property type="component" value="Chromosome"/>
</dbReference>
<feature type="chain" id="PRO_5026189571" evidence="2">
    <location>
        <begin position="38"/>
        <end position="196"/>
    </location>
</feature>
<feature type="repeat" description="TPR" evidence="1">
    <location>
        <begin position="112"/>
        <end position="145"/>
    </location>
</feature>
<organism evidence="3 4">
    <name type="scientific">Hydrogenophaga crocea</name>
    <dbReference type="NCBI Taxonomy" id="2716225"/>
    <lineage>
        <taxon>Bacteria</taxon>
        <taxon>Pseudomonadati</taxon>
        <taxon>Pseudomonadota</taxon>
        <taxon>Betaproteobacteria</taxon>
        <taxon>Burkholderiales</taxon>
        <taxon>Comamonadaceae</taxon>
        <taxon>Hydrogenophaga</taxon>
    </lineage>
</organism>
<dbReference type="EMBL" id="CP049989">
    <property type="protein sequence ID" value="QIM51438.1"/>
    <property type="molecule type" value="Genomic_DNA"/>
</dbReference>
<keyword evidence="1" id="KW-0802">TPR repeat</keyword>
<dbReference type="SUPFAM" id="SSF48452">
    <property type="entry name" value="TPR-like"/>
    <property type="match status" value="1"/>
</dbReference>
<evidence type="ECO:0000256" key="2">
    <source>
        <dbReference type="SAM" id="SignalP"/>
    </source>
</evidence>
<protein>
    <submittedName>
        <fullName evidence="3">Tetratricopeptide repeat protein</fullName>
    </submittedName>
</protein>
<proteinExistence type="predicted"/>
<dbReference type="InterPro" id="IPR019734">
    <property type="entry name" value="TPR_rpt"/>
</dbReference>
<feature type="signal peptide" evidence="2">
    <location>
        <begin position="1"/>
        <end position="37"/>
    </location>
</feature>
<evidence type="ECO:0000256" key="1">
    <source>
        <dbReference type="PROSITE-ProRule" id="PRU00339"/>
    </source>
</evidence>
<dbReference type="SMART" id="SM00028">
    <property type="entry name" value="TPR"/>
    <property type="match status" value="2"/>
</dbReference>
<evidence type="ECO:0000313" key="3">
    <source>
        <dbReference type="EMBL" id="QIM51438.1"/>
    </source>
</evidence>